<dbReference type="VEuPathDB" id="FungiDB:DIURU_003423"/>
<name>A0A642UL71_DIURU</name>
<dbReference type="PANTHER" id="PTHR12111">
    <property type="entry name" value="SPLICING FACTOR YJU2"/>
    <property type="match status" value="1"/>
</dbReference>
<organism evidence="3 4">
    <name type="scientific">Diutina rugosa</name>
    <name type="common">Yeast</name>
    <name type="synonym">Candida rugosa</name>
    <dbReference type="NCBI Taxonomy" id="5481"/>
    <lineage>
        <taxon>Eukaryota</taxon>
        <taxon>Fungi</taxon>
        <taxon>Dikarya</taxon>
        <taxon>Ascomycota</taxon>
        <taxon>Saccharomycotina</taxon>
        <taxon>Pichiomycetes</taxon>
        <taxon>Debaryomycetaceae</taxon>
        <taxon>Diutina</taxon>
    </lineage>
</organism>
<keyword evidence="4" id="KW-1185">Reference proteome</keyword>
<evidence type="ECO:0008006" key="5">
    <source>
        <dbReference type="Google" id="ProtNLM"/>
    </source>
</evidence>
<sequence>MSERKVINKWYPPDYDPIKESRKKKPKKTSTATQKSRMMMPFSMRCLQCNEYIPAHRSFNARKTDSGESYLGIKIYRFSISCPQCNQTITLKTSPQTAEMVPDGGGIRNFEPKKRQKRTAEVNGVETEEELFQRLEQEDEENKRYQELLEKRKRNPFWQKELKGESGLEQRIGQHLQQQQNEDELEEVMERMDNFQSNAIKLAEKATKNSSQKVDDETFDIPTVSHRVTIKKKKPILDRQHTSGKTDANDGEHSQEEREQTTTSISGIVTGYDSDSETDST</sequence>
<accession>A0A642UL71</accession>
<gene>
    <name evidence="3" type="ORF">DIURU_003423</name>
</gene>
<dbReference type="PANTHER" id="PTHR12111:SF1">
    <property type="entry name" value="SPLICING FACTOR YJU2"/>
    <property type="match status" value="1"/>
</dbReference>
<dbReference type="RefSeq" id="XP_034011676.1">
    <property type="nucleotide sequence ID" value="XM_034156184.1"/>
</dbReference>
<proteinExistence type="predicted"/>
<keyword evidence="1" id="KW-0175">Coiled coil</keyword>
<dbReference type="InterPro" id="IPR007590">
    <property type="entry name" value="Saf4/Yju2"/>
</dbReference>
<protein>
    <recommendedName>
        <fullName evidence="5">Splicing factor YJU2</fullName>
    </recommendedName>
</protein>
<feature type="region of interest" description="Disordered" evidence="2">
    <location>
        <begin position="1"/>
        <end position="36"/>
    </location>
</feature>
<dbReference type="AlphaFoldDB" id="A0A642UL71"/>
<dbReference type="EMBL" id="SWFT01000105">
    <property type="protein sequence ID" value="KAA8901053.1"/>
    <property type="molecule type" value="Genomic_DNA"/>
</dbReference>
<feature type="coiled-coil region" evidence="1">
    <location>
        <begin position="128"/>
        <end position="205"/>
    </location>
</feature>
<evidence type="ECO:0000256" key="2">
    <source>
        <dbReference type="SAM" id="MobiDB-lite"/>
    </source>
</evidence>
<dbReference type="GeneID" id="54782074"/>
<evidence type="ECO:0000313" key="4">
    <source>
        <dbReference type="Proteomes" id="UP000449547"/>
    </source>
</evidence>
<dbReference type="Proteomes" id="UP000449547">
    <property type="component" value="Unassembled WGS sequence"/>
</dbReference>
<evidence type="ECO:0000313" key="3">
    <source>
        <dbReference type="EMBL" id="KAA8901053.1"/>
    </source>
</evidence>
<feature type="compositionally biased region" description="Basic and acidic residues" evidence="2">
    <location>
        <begin position="247"/>
        <end position="260"/>
    </location>
</feature>
<dbReference type="GO" id="GO:0000398">
    <property type="term" value="P:mRNA splicing, via spliceosome"/>
    <property type="evidence" value="ECO:0007669"/>
    <property type="project" value="InterPro"/>
</dbReference>
<evidence type="ECO:0000256" key="1">
    <source>
        <dbReference type="SAM" id="Coils"/>
    </source>
</evidence>
<feature type="region of interest" description="Disordered" evidence="2">
    <location>
        <begin position="230"/>
        <end position="281"/>
    </location>
</feature>
<dbReference type="GO" id="GO:0071006">
    <property type="term" value="C:U2-type catalytic step 1 spliceosome"/>
    <property type="evidence" value="ECO:0007669"/>
    <property type="project" value="TreeGrafter"/>
</dbReference>
<dbReference type="Pfam" id="PF04502">
    <property type="entry name" value="Saf4_Yju2"/>
    <property type="match status" value="1"/>
</dbReference>
<reference evidence="3 4" key="1">
    <citation type="submission" date="2019-07" db="EMBL/GenBank/DDBJ databases">
        <title>Genome assembly of two rare yeast pathogens: Diutina rugosa and Trichomonascus ciferrii.</title>
        <authorList>
            <person name="Mixao V."/>
            <person name="Saus E."/>
            <person name="Hansen A."/>
            <person name="Lass-Flor C."/>
            <person name="Gabaldon T."/>
        </authorList>
    </citation>
    <scope>NUCLEOTIDE SEQUENCE [LARGE SCALE GENOMIC DNA]</scope>
    <source>
        <strain evidence="3 4">CBS 613</strain>
    </source>
</reference>
<comment type="caution">
    <text evidence="3">The sequence shown here is derived from an EMBL/GenBank/DDBJ whole genome shotgun (WGS) entry which is preliminary data.</text>
</comment>
<dbReference type="OMA" id="CDEYIGA"/>
<dbReference type="OrthoDB" id="674963at2759"/>